<proteinExistence type="predicted"/>
<evidence type="ECO:0000313" key="2">
    <source>
        <dbReference type="EMBL" id="MBB1060384.1"/>
    </source>
</evidence>
<feature type="domain" description="KTSC" evidence="1">
    <location>
        <begin position="10"/>
        <end position="70"/>
    </location>
</feature>
<dbReference type="Proteomes" id="UP000523196">
    <property type="component" value="Unassembled WGS sequence"/>
</dbReference>
<name>A0A7W3TLQ1_9GAMM</name>
<dbReference type="AlphaFoldDB" id="A0A7W3TLQ1"/>
<dbReference type="Pfam" id="PF13619">
    <property type="entry name" value="KTSC"/>
    <property type="match status" value="1"/>
</dbReference>
<dbReference type="InterPro" id="IPR025309">
    <property type="entry name" value="KTSC_dom"/>
</dbReference>
<reference evidence="2 3" key="1">
    <citation type="submission" date="2020-08" db="EMBL/GenBank/DDBJ databases">
        <authorList>
            <person name="Xu S."/>
            <person name="Li A."/>
        </authorList>
    </citation>
    <scope>NUCLEOTIDE SEQUENCE [LARGE SCALE GENOMIC DNA]</scope>
    <source>
        <strain evidence="2 3">119BY6-57</strain>
    </source>
</reference>
<organism evidence="2 3">
    <name type="scientific">Marilutibacter spongiae</name>
    <dbReference type="NCBI Taxonomy" id="2025720"/>
    <lineage>
        <taxon>Bacteria</taxon>
        <taxon>Pseudomonadati</taxon>
        <taxon>Pseudomonadota</taxon>
        <taxon>Gammaproteobacteria</taxon>
        <taxon>Lysobacterales</taxon>
        <taxon>Lysobacteraceae</taxon>
        <taxon>Marilutibacter</taxon>
    </lineage>
</organism>
<protein>
    <submittedName>
        <fullName evidence="2">KTSC domain-containing protein</fullName>
    </submittedName>
</protein>
<evidence type="ECO:0000313" key="3">
    <source>
        <dbReference type="Proteomes" id="UP000523196"/>
    </source>
</evidence>
<sequence length="92" mass="10210">MNRIALNDVDSSQIAAIGHDPETNTLAIRFKTWKGEPSSLYHYANFTADDFAAFQEAESKGRHFGAHIKPFPEKYPYTRVEAKPSAPIADAA</sequence>
<gene>
    <name evidence="2" type="ORF">H4F98_07325</name>
</gene>
<dbReference type="RefSeq" id="WP_182686296.1">
    <property type="nucleotide sequence ID" value="NZ_JACHTF010000006.1"/>
</dbReference>
<accession>A0A7W3TLQ1</accession>
<dbReference type="EMBL" id="JACHTF010000006">
    <property type="protein sequence ID" value="MBB1060384.1"/>
    <property type="molecule type" value="Genomic_DNA"/>
</dbReference>
<comment type="caution">
    <text evidence="2">The sequence shown here is derived from an EMBL/GenBank/DDBJ whole genome shotgun (WGS) entry which is preliminary data.</text>
</comment>
<evidence type="ECO:0000259" key="1">
    <source>
        <dbReference type="Pfam" id="PF13619"/>
    </source>
</evidence>
<keyword evidence="3" id="KW-1185">Reference proteome</keyword>